<dbReference type="Gene3D" id="3.30.460.40">
    <property type="match status" value="1"/>
</dbReference>
<evidence type="ECO:0008006" key="4">
    <source>
        <dbReference type="Google" id="ProtNLM"/>
    </source>
</evidence>
<dbReference type="KEGG" id="sbae:DSM104329_05128"/>
<sequence>MAADPRELLSVLSAHGVDFVVIGGVAVQAHGHVRTTRDLDIIARPSPENAERLAAALRDLGATNRGVDSEHLHDPGDPSTVARAGSLFLDTRAGMLDIMQDAAGAPAYDELRDRSIEVPLGALTIPVAGLDDLVALKRASGRSIDLEDIAVLTDVQRIRRSDDPDLGDVRMVDPADPAVVLLGDRPARRRLARAWDDGAQYVYRYRDEFGRPATLDADNPVGRRPPPGTRQRRVWDRLVEHLYTARRRLGIDEPRPGDLGEDLQALARNSRA</sequence>
<dbReference type="RefSeq" id="WP_259312715.1">
    <property type="nucleotide sequence ID" value="NZ_CP087164.1"/>
</dbReference>
<proteinExistence type="predicted"/>
<dbReference type="AlphaFoldDB" id="A0A9E7C6B8"/>
<dbReference type="Proteomes" id="UP001162834">
    <property type="component" value="Chromosome"/>
</dbReference>
<dbReference type="Pfam" id="PF09970">
    <property type="entry name" value="DUF2204"/>
    <property type="match status" value="1"/>
</dbReference>
<dbReference type="EMBL" id="CP087164">
    <property type="protein sequence ID" value="UGS38698.1"/>
    <property type="molecule type" value="Genomic_DNA"/>
</dbReference>
<evidence type="ECO:0000313" key="2">
    <source>
        <dbReference type="EMBL" id="UGS38698.1"/>
    </source>
</evidence>
<evidence type="ECO:0000256" key="1">
    <source>
        <dbReference type="SAM" id="MobiDB-lite"/>
    </source>
</evidence>
<accession>A0A9E7C6B8</accession>
<name>A0A9E7C6B8_9ACTN</name>
<protein>
    <recommendedName>
        <fullName evidence="4">Nucleotidyl transferase AbiEii/AbiGii toxin family protein</fullName>
    </recommendedName>
</protein>
<dbReference type="InterPro" id="IPR043519">
    <property type="entry name" value="NT_sf"/>
</dbReference>
<dbReference type="SUPFAM" id="SSF81301">
    <property type="entry name" value="Nucleotidyltransferase"/>
    <property type="match status" value="1"/>
</dbReference>
<feature type="region of interest" description="Disordered" evidence="1">
    <location>
        <begin position="251"/>
        <end position="272"/>
    </location>
</feature>
<organism evidence="2 3">
    <name type="scientific">Capillimicrobium parvum</name>
    <dbReference type="NCBI Taxonomy" id="2884022"/>
    <lineage>
        <taxon>Bacteria</taxon>
        <taxon>Bacillati</taxon>
        <taxon>Actinomycetota</taxon>
        <taxon>Thermoleophilia</taxon>
        <taxon>Solirubrobacterales</taxon>
        <taxon>Capillimicrobiaceae</taxon>
        <taxon>Capillimicrobium</taxon>
    </lineage>
</organism>
<dbReference type="InterPro" id="IPR018700">
    <property type="entry name" value="DUF2204"/>
</dbReference>
<gene>
    <name evidence="2" type="ORF">DSM104329_05128</name>
</gene>
<reference evidence="2" key="1">
    <citation type="journal article" date="2022" name="Int. J. Syst. Evol. Microbiol.">
        <title>Pseudomonas aegrilactucae sp. nov. and Pseudomonas morbosilactucae sp. nov., pathogens causing bacterial rot of lettuce in Japan.</title>
        <authorList>
            <person name="Sawada H."/>
            <person name="Fujikawa T."/>
            <person name="Satou M."/>
        </authorList>
    </citation>
    <scope>NUCLEOTIDE SEQUENCE</scope>
    <source>
        <strain evidence="2">0166_1</strain>
    </source>
</reference>
<evidence type="ECO:0000313" key="3">
    <source>
        <dbReference type="Proteomes" id="UP001162834"/>
    </source>
</evidence>
<keyword evidence="3" id="KW-1185">Reference proteome</keyword>